<evidence type="ECO:0000313" key="1">
    <source>
        <dbReference type="EMBL" id="KNY27118.1"/>
    </source>
</evidence>
<accession>A0A0L6JMV8</accession>
<name>A0A0L6JMV8_9FIRM</name>
<dbReference type="Proteomes" id="UP000036923">
    <property type="component" value="Unassembled WGS sequence"/>
</dbReference>
<protein>
    <submittedName>
        <fullName evidence="1">Uncharacterized protein</fullName>
    </submittedName>
</protein>
<dbReference type="EMBL" id="LGTC01000001">
    <property type="protein sequence ID" value="KNY27118.1"/>
    <property type="molecule type" value="Genomic_DNA"/>
</dbReference>
<dbReference type="RefSeq" id="WP_036941634.1">
    <property type="nucleotide sequence ID" value="NZ_JQKC01000016.1"/>
</dbReference>
<reference evidence="2" key="1">
    <citation type="submission" date="2015-07" db="EMBL/GenBank/DDBJ databases">
        <title>Near-Complete Genome Sequence of the Cellulolytic Bacterium Bacteroides (Pseudobacteroides) cellulosolvens ATCC 35603.</title>
        <authorList>
            <person name="Dassa B."/>
            <person name="Utturkar S.M."/>
            <person name="Klingeman D.M."/>
            <person name="Hurt R.A."/>
            <person name="Keller M."/>
            <person name="Xu J."/>
            <person name="Reddy Y.H.K."/>
            <person name="Borovok I."/>
            <person name="Grinberg I.R."/>
            <person name="Lamed R."/>
            <person name="Zhivin O."/>
            <person name="Bayer E.A."/>
            <person name="Brown S.D."/>
        </authorList>
    </citation>
    <scope>NUCLEOTIDE SEQUENCE [LARGE SCALE GENOMIC DNA]</scope>
    <source>
        <strain evidence="2">DSM 2933</strain>
    </source>
</reference>
<keyword evidence="2" id="KW-1185">Reference proteome</keyword>
<organism evidence="1 2">
    <name type="scientific">Pseudobacteroides cellulosolvens ATCC 35603 = DSM 2933</name>
    <dbReference type="NCBI Taxonomy" id="398512"/>
    <lineage>
        <taxon>Bacteria</taxon>
        <taxon>Bacillati</taxon>
        <taxon>Bacillota</taxon>
        <taxon>Clostridia</taxon>
        <taxon>Eubacteriales</taxon>
        <taxon>Oscillospiraceae</taxon>
        <taxon>Pseudobacteroides</taxon>
    </lineage>
</organism>
<proteinExistence type="predicted"/>
<dbReference type="AlphaFoldDB" id="A0A0L6JMV8"/>
<sequence length="112" mass="13077">MIYRKKPPTNIRFTYPGPKQKSTFDNEYHEDSLPQELKDIPLPNLDSESPCQNQGRRWNKNIPSPLQFLHNNIGIEEIIILGTIFLLIEESIEDEILLIILIYLLLAGFERN</sequence>
<comment type="caution">
    <text evidence="1">The sequence shown here is derived from an EMBL/GenBank/DDBJ whole genome shotgun (WGS) entry which is preliminary data.</text>
</comment>
<gene>
    <name evidence="1" type="ORF">Bccel_2383</name>
</gene>
<dbReference type="STRING" id="398512.Bccel_2383"/>
<evidence type="ECO:0000313" key="2">
    <source>
        <dbReference type="Proteomes" id="UP000036923"/>
    </source>
</evidence>